<name>A0A0F3IKM2_9GAMM</name>
<protein>
    <recommendedName>
        <fullName evidence="4">Solute-binding protein family 3/N-terminal domain-containing protein</fullName>
    </recommendedName>
</protein>
<dbReference type="EMBL" id="LAJX01000064">
    <property type="protein sequence ID" value="KJV07068.1"/>
    <property type="molecule type" value="Genomic_DNA"/>
</dbReference>
<accession>A0A0F3IKM2</accession>
<feature type="chain" id="PRO_5002462593" description="Solute-binding protein family 3/N-terminal domain-containing protein" evidence="1">
    <location>
        <begin position="38"/>
        <end position="235"/>
    </location>
</feature>
<organism evidence="2 3">
    <name type="scientific">Methylocucumis oryzae</name>
    <dbReference type="NCBI Taxonomy" id="1632867"/>
    <lineage>
        <taxon>Bacteria</taxon>
        <taxon>Pseudomonadati</taxon>
        <taxon>Pseudomonadota</taxon>
        <taxon>Gammaproteobacteria</taxon>
        <taxon>Methylococcales</taxon>
        <taxon>Methylococcaceae</taxon>
        <taxon>Methylocucumis</taxon>
    </lineage>
</organism>
<feature type="signal peptide" evidence="1">
    <location>
        <begin position="1"/>
        <end position="37"/>
    </location>
</feature>
<gene>
    <name evidence="2" type="ORF">VZ94_07160</name>
</gene>
<keyword evidence="1" id="KW-0732">Signal</keyword>
<evidence type="ECO:0000313" key="2">
    <source>
        <dbReference type="EMBL" id="KJV07068.1"/>
    </source>
</evidence>
<dbReference type="SUPFAM" id="SSF53850">
    <property type="entry name" value="Periplasmic binding protein-like II"/>
    <property type="match status" value="1"/>
</dbReference>
<feature type="non-terminal residue" evidence="2">
    <location>
        <position position="235"/>
    </location>
</feature>
<dbReference type="Pfam" id="PF12974">
    <property type="entry name" value="Phosphonate-bd"/>
    <property type="match status" value="1"/>
</dbReference>
<proteinExistence type="predicted"/>
<dbReference type="Proteomes" id="UP000033684">
    <property type="component" value="Unassembled WGS sequence"/>
</dbReference>
<sequence length="235" mass="26848">MGLNCVYFGRKALLLNLFIAAFSLSALWLASSLRAHAEETPQNAVRMNMGYYFNSISDMANRTDIQVSLNFWAKELLSEEAKKQNYFMSSTQAVVYDRMEDMQTAFRKGELDLIVAPPLLISKYFKKTELGTGFVGVYEGKKTEKLVLVVRNDKNINSVKDLRNKRLGMIEQDELADIFLDTLVLKELKQPYKNVVKAVKLQKKNTHLILDYFFGRLDAGVVYLSSYDTVTELNP</sequence>
<evidence type="ECO:0000313" key="3">
    <source>
        <dbReference type="Proteomes" id="UP000033684"/>
    </source>
</evidence>
<reference evidence="3" key="1">
    <citation type="submission" date="2015-03" db="EMBL/GenBank/DDBJ databases">
        <title>Draft genome sequence of a novel methanotroph (Sn10-6) isolated from flooded ricefield rhizosphere in India.</title>
        <authorList>
            <person name="Pandit P.S."/>
            <person name="Pore S.D."/>
            <person name="Arora P."/>
            <person name="Kapse N.G."/>
            <person name="Dhakephalkar P.K."/>
            <person name="Rahalkar M.C."/>
        </authorList>
    </citation>
    <scope>NUCLEOTIDE SEQUENCE [LARGE SCALE GENOMIC DNA]</scope>
    <source>
        <strain evidence="3">Sn10-6</strain>
    </source>
</reference>
<dbReference type="Gene3D" id="3.40.190.10">
    <property type="entry name" value="Periplasmic binding protein-like II"/>
    <property type="match status" value="1"/>
</dbReference>
<evidence type="ECO:0000256" key="1">
    <source>
        <dbReference type="SAM" id="SignalP"/>
    </source>
</evidence>
<reference evidence="2 3" key="2">
    <citation type="journal article" date="2016" name="Microb. Ecol.">
        <title>Genome Characteristics of a Novel Type I Methanotroph (Sn10-6) Isolated from a Flooded Indian Rice Field.</title>
        <authorList>
            <person name="Rahalkar M.C."/>
            <person name="Pandit P.S."/>
            <person name="Dhakephalkar P.K."/>
            <person name="Pore S."/>
            <person name="Arora P."/>
            <person name="Kapse N."/>
        </authorList>
    </citation>
    <scope>NUCLEOTIDE SEQUENCE [LARGE SCALE GENOMIC DNA]</scope>
    <source>
        <strain evidence="2 3">Sn10-6</strain>
    </source>
</reference>
<keyword evidence="3" id="KW-1185">Reference proteome</keyword>
<comment type="caution">
    <text evidence="2">The sequence shown here is derived from an EMBL/GenBank/DDBJ whole genome shotgun (WGS) entry which is preliminary data.</text>
</comment>
<dbReference type="AlphaFoldDB" id="A0A0F3IKM2"/>
<evidence type="ECO:0008006" key="4">
    <source>
        <dbReference type="Google" id="ProtNLM"/>
    </source>
</evidence>